<dbReference type="PROSITE" id="PS50026">
    <property type="entry name" value="EGF_3"/>
    <property type="match status" value="1"/>
</dbReference>
<organism evidence="9">
    <name type="scientific">Notodromas monacha</name>
    <dbReference type="NCBI Taxonomy" id="399045"/>
    <lineage>
        <taxon>Eukaryota</taxon>
        <taxon>Metazoa</taxon>
        <taxon>Ecdysozoa</taxon>
        <taxon>Arthropoda</taxon>
        <taxon>Crustacea</taxon>
        <taxon>Oligostraca</taxon>
        <taxon>Ostracoda</taxon>
        <taxon>Podocopa</taxon>
        <taxon>Podocopida</taxon>
        <taxon>Cypridocopina</taxon>
        <taxon>Cypridoidea</taxon>
        <taxon>Cyprididae</taxon>
        <taxon>Notodromas</taxon>
    </lineage>
</organism>
<protein>
    <recommendedName>
        <fullName evidence="2 6">peptidylprolyl isomerase</fullName>
        <ecNumber evidence="2 6">5.2.1.8</ecNumber>
    </recommendedName>
</protein>
<dbReference type="InterPro" id="IPR001179">
    <property type="entry name" value="PPIase_FKBP_dom"/>
</dbReference>
<evidence type="ECO:0000259" key="7">
    <source>
        <dbReference type="PROSITE" id="PS50026"/>
    </source>
</evidence>
<dbReference type="CDD" id="cd00054">
    <property type="entry name" value="EGF_CA"/>
    <property type="match status" value="1"/>
</dbReference>
<name>A0A7R9BN01_9CRUS</name>
<keyword evidence="10" id="KW-1185">Reference proteome</keyword>
<dbReference type="InterPro" id="IPR050689">
    <property type="entry name" value="FKBP-type_PPIase"/>
</dbReference>
<comment type="caution">
    <text evidence="5">Lacks conserved residue(s) required for the propagation of feature annotation.</text>
</comment>
<feature type="domain" description="EGF-like" evidence="7">
    <location>
        <begin position="147"/>
        <end position="190"/>
    </location>
</feature>
<dbReference type="Gene3D" id="3.10.50.40">
    <property type="match status" value="1"/>
</dbReference>
<dbReference type="PROSITE" id="PS01186">
    <property type="entry name" value="EGF_2"/>
    <property type="match status" value="1"/>
</dbReference>
<feature type="domain" description="PPIase FKBP-type" evidence="8">
    <location>
        <begin position="304"/>
        <end position="393"/>
    </location>
</feature>
<keyword evidence="3 6" id="KW-0697">Rotamase</keyword>
<keyword evidence="5" id="KW-1015">Disulfide bond</keyword>
<evidence type="ECO:0000259" key="8">
    <source>
        <dbReference type="PROSITE" id="PS50059"/>
    </source>
</evidence>
<keyword evidence="4 6" id="KW-0413">Isomerase</keyword>
<dbReference type="PROSITE" id="PS00022">
    <property type="entry name" value="EGF_1"/>
    <property type="match status" value="1"/>
</dbReference>
<dbReference type="GO" id="GO:0003755">
    <property type="term" value="F:peptidyl-prolyl cis-trans isomerase activity"/>
    <property type="evidence" value="ECO:0007669"/>
    <property type="project" value="UniProtKB-KW"/>
</dbReference>
<dbReference type="Gene3D" id="2.60.120.290">
    <property type="entry name" value="Spermadhesin, CUB domain"/>
    <property type="match status" value="1"/>
</dbReference>
<dbReference type="PANTHER" id="PTHR10516:SF443">
    <property type="entry name" value="FK506-BINDING PROTEIN 59-RELATED"/>
    <property type="match status" value="1"/>
</dbReference>
<evidence type="ECO:0000256" key="3">
    <source>
        <dbReference type="ARBA" id="ARBA00023110"/>
    </source>
</evidence>
<reference evidence="9" key="1">
    <citation type="submission" date="2020-11" db="EMBL/GenBank/DDBJ databases">
        <authorList>
            <person name="Tran Van P."/>
        </authorList>
    </citation>
    <scope>NUCLEOTIDE SEQUENCE</scope>
</reference>
<dbReference type="Pfam" id="PF00254">
    <property type="entry name" value="FKBP_C"/>
    <property type="match status" value="1"/>
</dbReference>
<keyword evidence="5" id="KW-0245">EGF-like domain</keyword>
<dbReference type="Proteomes" id="UP000678499">
    <property type="component" value="Unassembled WGS sequence"/>
</dbReference>
<feature type="disulfide bond" evidence="5">
    <location>
        <begin position="180"/>
        <end position="189"/>
    </location>
</feature>
<dbReference type="InterPro" id="IPR035914">
    <property type="entry name" value="Sperma_CUB_dom_sf"/>
</dbReference>
<dbReference type="FunFam" id="3.10.50.40:FF:000025">
    <property type="entry name" value="Peptidylprolyl isomerase"/>
    <property type="match status" value="1"/>
</dbReference>
<dbReference type="GO" id="GO:0005737">
    <property type="term" value="C:cytoplasm"/>
    <property type="evidence" value="ECO:0007669"/>
    <property type="project" value="TreeGrafter"/>
</dbReference>
<dbReference type="SUPFAM" id="SSF49854">
    <property type="entry name" value="Spermadhesin, CUB domain"/>
    <property type="match status" value="1"/>
</dbReference>
<evidence type="ECO:0000313" key="9">
    <source>
        <dbReference type="EMBL" id="CAD7277472.1"/>
    </source>
</evidence>
<evidence type="ECO:0000256" key="4">
    <source>
        <dbReference type="ARBA" id="ARBA00023235"/>
    </source>
</evidence>
<dbReference type="SMART" id="SM00181">
    <property type="entry name" value="EGF"/>
    <property type="match status" value="2"/>
</dbReference>
<accession>A0A7R9BN01</accession>
<dbReference type="SUPFAM" id="SSF54534">
    <property type="entry name" value="FKBP-like"/>
    <property type="match status" value="1"/>
</dbReference>
<evidence type="ECO:0000256" key="2">
    <source>
        <dbReference type="ARBA" id="ARBA00013194"/>
    </source>
</evidence>
<evidence type="ECO:0000256" key="1">
    <source>
        <dbReference type="ARBA" id="ARBA00000971"/>
    </source>
</evidence>
<dbReference type="InterPro" id="IPR046357">
    <property type="entry name" value="PPIase_dom_sf"/>
</dbReference>
<dbReference type="EMBL" id="CAJPEX010000919">
    <property type="protein sequence ID" value="CAG0917624.1"/>
    <property type="molecule type" value="Genomic_DNA"/>
</dbReference>
<dbReference type="PANTHER" id="PTHR10516">
    <property type="entry name" value="PEPTIDYL-PROLYL CIS-TRANS ISOMERASE"/>
    <property type="match status" value="1"/>
</dbReference>
<sequence length="393" mass="43075">MVSRYSVVVMVSAVALGFLLVVSSSVVDVTLAEGAVIRPKGLEGYFETPNYSSRRARFRYPNNRDEEWRFSLQKGESIKFIQTGETVQFGSDDYMKLFVNETDMGRFSTSNSSKIWATVNSPDGSTSVSLRFHSGDSGMGRGLRGNFSITCISDEACHHVGKCQPRRDVDDNHAGMSCECAPGFAGDRCEGFADCPGRCHPGSTCVKAAHASTPFCVCTTPVGKLMTTTQQRRHLEKARQVQIGAPSPGVAFRLLCLELGGMFAVLHSTDTLYRSRKLYYCHFIMGVEVEVLKPGDGSTYPKLGQTVSVHYTGTLVDGTKFDSSKDRGRPFKFQIGRGEVIKGWDEGVKKMSLGETARLTCSPNYAYGSRGHPGVIPPNATYLIFEVELLDLN</sequence>
<dbReference type="AlphaFoldDB" id="A0A7R9BN01"/>
<dbReference type="EMBL" id="OA882956">
    <property type="protein sequence ID" value="CAD7277472.1"/>
    <property type="molecule type" value="Genomic_DNA"/>
</dbReference>
<dbReference type="PROSITE" id="PS50059">
    <property type="entry name" value="FKBP_PPIASE"/>
    <property type="match status" value="1"/>
</dbReference>
<evidence type="ECO:0000256" key="6">
    <source>
        <dbReference type="PROSITE-ProRule" id="PRU00277"/>
    </source>
</evidence>
<proteinExistence type="predicted"/>
<dbReference type="InterPro" id="IPR000742">
    <property type="entry name" value="EGF"/>
</dbReference>
<dbReference type="EC" id="5.2.1.8" evidence="2 6"/>
<comment type="catalytic activity">
    <reaction evidence="1 6">
        <text>[protein]-peptidylproline (omega=180) = [protein]-peptidylproline (omega=0)</text>
        <dbReference type="Rhea" id="RHEA:16237"/>
        <dbReference type="Rhea" id="RHEA-COMP:10747"/>
        <dbReference type="Rhea" id="RHEA-COMP:10748"/>
        <dbReference type="ChEBI" id="CHEBI:83833"/>
        <dbReference type="ChEBI" id="CHEBI:83834"/>
        <dbReference type="EC" id="5.2.1.8"/>
    </reaction>
</comment>
<evidence type="ECO:0000256" key="5">
    <source>
        <dbReference type="PROSITE-ProRule" id="PRU00076"/>
    </source>
</evidence>
<dbReference type="OrthoDB" id="1902587at2759"/>
<evidence type="ECO:0000313" key="10">
    <source>
        <dbReference type="Proteomes" id="UP000678499"/>
    </source>
</evidence>
<gene>
    <name evidence="9" type="ORF">NMOB1V02_LOCUS5205</name>
</gene>
<dbReference type="Gene3D" id="2.10.25.10">
    <property type="entry name" value="Laminin"/>
    <property type="match status" value="1"/>
</dbReference>